<dbReference type="RefSeq" id="WP_234129399.1">
    <property type="nucleotide sequence ID" value="NZ_JAHYQA010000029.1"/>
</dbReference>
<accession>A0AAW4ZIW2</accession>
<dbReference type="Proteomes" id="UP001200544">
    <property type="component" value="Unassembled WGS sequence"/>
</dbReference>
<protein>
    <submittedName>
        <fullName evidence="1">Uncharacterized protein</fullName>
    </submittedName>
</protein>
<evidence type="ECO:0000313" key="1">
    <source>
        <dbReference type="EMBL" id="MCE9240681.1"/>
    </source>
</evidence>
<reference evidence="1" key="1">
    <citation type="submission" date="2021-07" db="EMBL/GenBank/DDBJ databases">
        <title>Comparative genomics of Bacteroides fragilis group isolates reveals species-dependent resistance mechanisms and validates clinical tools for resistance prediction.</title>
        <authorList>
            <person name="Wallace M.J."/>
            <person name="Jean S."/>
            <person name="Wallace M.A."/>
            <person name="Carey-Ann B.D."/>
            <person name="Dantas G."/>
        </authorList>
    </citation>
    <scope>NUCLEOTIDE SEQUENCE</scope>
    <source>
        <strain evidence="1">BJH_160</strain>
    </source>
</reference>
<evidence type="ECO:0000313" key="2">
    <source>
        <dbReference type="Proteomes" id="UP001200544"/>
    </source>
</evidence>
<name>A0AAW4ZIW2_BACT4</name>
<comment type="caution">
    <text evidence="1">The sequence shown here is derived from an EMBL/GenBank/DDBJ whole genome shotgun (WGS) entry which is preliminary data.</text>
</comment>
<proteinExistence type="predicted"/>
<dbReference type="EMBL" id="JAHYQA010000029">
    <property type="protein sequence ID" value="MCE9240681.1"/>
    <property type="molecule type" value="Genomic_DNA"/>
</dbReference>
<sequence>MENENEFKKGTFEKIDEKHYKINGHEISCLDEDDMELLPILRDILVQKENITIEDYNLSKPSYAIDGDNEVPVTELITEINKILDSLTIIRQKVLKNGICYYETKNRKLSVEEELIPLVEDIINEKVRPIKAYGLQKEVYLINDEKVFVNDIVLKIYNFVCRFCLEPWRIDGIHYHIKGEDFYLDDDDVQIINELINDKSDLTWSKYRHKKCIYDINGNECFIINLILYIDFLLGDEVVDDKVSAELKGLCLRDKLEHDRIDFAEKVYCFSASLPPSIRRLLIKGEKEYNDLSTVRLKKNYKEINNHPRCEELSFTVIMKGLLFFFENPFEQFFEGTSEEMALLLQKFDSENEENFSIFLDKELKEKRLHPKNEKPTLDDILEEMDIPYKPVTKVSYCYLQAFVNVHNEEYEQWKDNMRERGILSADLFFNWYLDGPLTMNSNFLFLFWYYYFEGQIFDRFFHAINRGFIRPEVIKSTIDKLHELGLSKYAQERYDEYRKLTGEGKDFCFAKLDVKELSKKLSSYYSNLPSGKKNHSFTDYYLFDIVNDVIPNLESGLDVAAFALLLWESKLFQSSKDNEKFTSFRDDIARIFQLDNIPNISKYTAGKPKVKEKANKLMGQFECLERLLAGKSLT</sequence>
<organism evidence="1 2">
    <name type="scientific">Bacteroides thetaiotaomicron</name>
    <dbReference type="NCBI Taxonomy" id="818"/>
    <lineage>
        <taxon>Bacteria</taxon>
        <taxon>Pseudomonadati</taxon>
        <taxon>Bacteroidota</taxon>
        <taxon>Bacteroidia</taxon>
        <taxon>Bacteroidales</taxon>
        <taxon>Bacteroidaceae</taxon>
        <taxon>Bacteroides</taxon>
    </lineage>
</organism>
<gene>
    <name evidence="1" type="ORF">K0H07_26435</name>
</gene>
<dbReference type="AlphaFoldDB" id="A0AAW4ZIW2"/>